<evidence type="ECO:0000256" key="1">
    <source>
        <dbReference type="SAM" id="SignalP"/>
    </source>
</evidence>
<name>A0A673SY33_SURSU</name>
<reference evidence="2" key="2">
    <citation type="submission" date="2025-08" db="UniProtKB">
        <authorList>
            <consortium name="Ensembl"/>
        </authorList>
    </citation>
    <scope>IDENTIFICATION</scope>
</reference>
<keyword evidence="3" id="KW-1185">Reference proteome</keyword>
<evidence type="ECO:0000313" key="2">
    <source>
        <dbReference type="Ensembl" id="ENSSSUP00005001714.1"/>
    </source>
</evidence>
<evidence type="ECO:0000313" key="3">
    <source>
        <dbReference type="Proteomes" id="UP000472268"/>
    </source>
</evidence>
<organism evidence="2 3">
    <name type="scientific">Suricata suricatta</name>
    <name type="common">Meerkat</name>
    <dbReference type="NCBI Taxonomy" id="37032"/>
    <lineage>
        <taxon>Eukaryota</taxon>
        <taxon>Metazoa</taxon>
        <taxon>Chordata</taxon>
        <taxon>Craniata</taxon>
        <taxon>Vertebrata</taxon>
        <taxon>Euteleostomi</taxon>
        <taxon>Mammalia</taxon>
        <taxon>Eutheria</taxon>
        <taxon>Laurasiatheria</taxon>
        <taxon>Carnivora</taxon>
        <taxon>Feliformia</taxon>
        <taxon>Herpestidae</taxon>
        <taxon>Suricata</taxon>
    </lineage>
</organism>
<dbReference type="SUPFAM" id="SSF48726">
    <property type="entry name" value="Immunoglobulin"/>
    <property type="match status" value="1"/>
</dbReference>
<sequence length="85" mass="9442">MEFVLGWVFLVAVLKGVQCEVQLVESGGDLVKHGGSLRLSCVGSGFDFSKYWMHWVHQAPEKGLEWVSRIKYDGSSTSYVDSVMG</sequence>
<evidence type="ECO:0008006" key="4">
    <source>
        <dbReference type="Google" id="ProtNLM"/>
    </source>
</evidence>
<keyword evidence="1" id="KW-0732">Signal</keyword>
<reference evidence="2 3" key="1">
    <citation type="submission" date="2019-05" db="EMBL/GenBank/DDBJ databases">
        <title>A Chromosome-scale Meerkat (S. suricatta) Genome Assembly.</title>
        <authorList>
            <person name="Dudchenko O."/>
            <person name="Lieberman Aiden E."/>
            <person name="Tung J."/>
            <person name="Barreiro L.B."/>
            <person name="Clutton-Brock T.H."/>
        </authorList>
    </citation>
    <scope>NUCLEOTIDE SEQUENCE [LARGE SCALE GENOMIC DNA]</scope>
</reference>
<protein>
    <recommendedName>
        <fullName evidence="4">Ig-like domain-containing protein</fullName>
    </recommendedName>
</protein>
<dbReference type="OMA" id="WISYIST"/>
<feature type="signal peptide" evidence="1">
    <location>
        <begin position="1"/>
        <end position="19"/>
    </location>
</feature>
<proteinExistence type="predicted"/>
<dbReference type="InterPro" id="IPR013783">
    <property type="entry name" value="Ig-like_fold"/>
</dbReference>
<dbReference type="Proteomes" id="UP000472268">
    <property type="component" value="Chromosome 5"/>
</dbReference>
<accession>A0A673SY33</accession>
<dbReference type="Ensembl" id="ENSSSUT00005002007.1">
    <property type="protein sequence ID" value="ENSSSUP00005001714.1"/>
    <property type="gene ID" value="ENSSSUG00005001193.1"/>
</dbReference>
<dbReference type="AlphaFoldDB" id="A0A673SY33"/>
<dbReference type="Gene3D" id="2.60.40.10">
    <property type="entry name" value="Immunoglobulins"/>
    <property type="match status" value="1"/>
</dbReference>
<dbReference type="InterPro" id="IPR050199">
    <property type="entry name" value="IgHV"/>
</dbReference>
<dbReference type="PANTHER" id="PTHR23266">
    <property type="entry name" value="IMMUNOGLOBULIN HEAVY CHAIN"/>
    <property type="match status" value="1"/>
</dbReference>
<dbReference type="InterPro" id="IPR036179">
    <property type="entry name" value="Ig-like_dom_sf"/>
</dbReference>
<reference evidence="2" key="3">
    <citation type="submission" date="2025-09" db="UniProtKB">
        <authorList>
            <consortium name="Ensembl"/>
        </authorList>
    </citation>
    <scope>IDENTIFICATION</scope>
</reference>
<feature type="chain" id="PRO_5025329841" description="Ig-like domain-containing protein" evidence="1">
    <location>
        <begin position="20"/>
        <end position="85"/>
    </location>
</feature>